<dbReference type="AlphaFoldDB" id="A0A1B0B801"/>
<dbReference type="EMBL" id="JXJN01009786">
    <property type="status" value="NOT_ANNOTATED_CDS"/>
    <property type="molecule type" value="Genomic_DNA"/>
</dbReference>
<dbReference type="Proteomes" id="UP000092460">
    <property type="component" value="Unassembled WGS sequence"/>
</dbReference>
<dbReference type="EMBL" id="JXJN01009785">
    <property type="status" value="NOT_ANNOTATED_CDS"/>
    <property type="molecule type" value="Genomic_DNA"/>
</dbReference>
<dbReference type="VEuPathDB" id="VectorBase:GPPI021768"/>
<proteinExistence type="predicted"/>
<accession>A0A1B0B801</accession>
<reference evidence="1" key="2">
    <citation type="submission" date="2020-05" db="UniProtKB">
        <authorList>
            <consortium name="EnsemblMetazoa"/>
        </authorList>
    </citation>
    <scope>IDENTIFICATION</scope>
    <source>
        <strain evidence="1">IAEA</strain>
    </source>
</reference>
<sequence>MQKEKQTAAAVTAEKSKSWKKLKLEEKSSIIWFTLDKEKDEKNFINFKISTTTTTDVFACMDMHYFRTLLSYFNTRSPSER</sequence>
<protein>
    <submittedName>
        <fullName evidence="1">Uncharacterized protein</fullName>
    </submittedName>
</protein>
<evidence type="ECO:0000313" key="2">
    <source>
        <dbReference type="Proteomes" id="UP000092460"/>
    </source>
</evidence>
<name>A0A1B0B801_9MUSC</name>
<reference evidence="2" key="1">
    <citation type="submission" date="2015-01" db="EMBL/GenBank/DDBJ databases">
        <authorList>
            <person name="Aksoy S."/>
            <person name="Warren W."/>
            <person name="Wilson R.K."/>
        </authorList>
    </citation>
    <scope>NUCLEOTIDE SEQUENCE [LARGE SCALE GENOMIC DNA]</scope>
    <source>
        <strain evidence="2">IAEA</strain>
    </source>
</reference>
<dbReference type="EnsemblMetazoa" id="GPPI021768-RA">
    <property type="protein sequence ID" value="GPPI021768-PA"/>
    <property type="gene ID" value="GPPI021768"/>
</dbReference>
<organism evidence="1 2">
    <name type="scientific">Glossina palpalis gambiensis</name>
    <dbReference type="NCBI Taxonomy" id="67801"/>
    <lineage>
        <taxon>Eukaryota</taxon>
        <taxon>Metazoa</taxon>
        <taxon>Ecdysozoa</taxon>
        <taxon>Arthropoda</taxon>
        <taxon>Hexapoda</taxon>
        <taxon>Insecta</taxon>
        <taxon>Pterygota</taxon>
        <taxon>Neoptera</taxon>
        <taxon>Endopterygota</taxon>
        <taxon>Diptera</taxon>
        <taxon>Brachycera</taxon>
        <taxon>Muscomorpha</taxon>
        <taxon>Hippoboscoidea</taxon>
        <taxon>Glossinidae</taxon>
        <taxon>Glossina</taxon>
    </lineage>
</organism>
<dbReference type="EMBL" id="JXJN01009787">
    <property type="status" value="NOT_ANNOTATED_CDS"/>
    <property type="molecule type" value="Genomic_DNA"/>
</dbReference>
<evidence type="ECO:0000313" key="1">
    <source>
        <dbReference type="EnsemblMetazoa" id="GPPI021768-PA"/>
    </source>
</evidence>
<keyword evidence="2" id="KW-1185">Reference proteome</keyword>